<dbReference type="Proteomes" id="UP001374584">
    <property type="component" value="Unassembled WGS sequence"/>
</dbReference>
<keyword evidence="3" id="KW-1185">Reference proteome</keyword>
<name>A0AAN9LB53_PHACN</name>
<dbReference type="EMBL" id="JAYMYR010000011">
    <property type="protein sequence ID" value="KAK7332785.1"/>
    <property type="molecule type" value="Genomic_DNA"/>
</dbReference>
<feature type="compositionally biased region" description="Basic residues" evidence="1">
    <location>
        <begin position="14"/>
        <end position="24"/>
    </location>
</feature>
<sequence length="126" mass="14569">MRHTTAHSSNGFVGKRKKWRKRKKSVGAIEGIELEMWVSFPSNGRTEKWVAVDLVDKQGEATPHTLNPRHPTQHSREKEKENRNGACFSAREREREREARDDACLLCSVLPLHNGCRVELREGFYN</sequence>
<dbReference type="AlphaFoldDB" id="A0AAN9LB53"/>
<evidence type="ECO:0000256" key="1">
    <source>
        <dbReference type="SAM" id="MobiDB-lite"/>
    </source>
</evidence>
<comment type="caution">
    <text evidence="2">The sequence shown here is derived from an EMBL/GenBank/DDBJ whole genome shotgun (WGS) entry which is preliminary data.</text>
</comment>
<evidence type="ECO:0000313" key="2">
    <source>
        <dbReference type="EMBL" id="KAK7332785.1"/>
    </source>
</evidence>
<feature type="compositionally biased region" description="Polar residues" evidence="1">
    <location>
        <begin position="1"/>
        <end position="11"/>
    </location>
</feature>
<organism evidence="2 3">
    <name type="scientific">Phaseolus coccineus</name>
    <name type="common">Scarlet runner bean</name>
    <name type="synonym">Phaseolus multiflorus</name>
    <dbReference type="NCBI Taxonomy" id="3886"/>
    <lineage>
        <taxon>Eukaryota</taxon>
        <taxon>Viridiplantae</taxon>
        <taxon>Streptophyta</taxon>
        <taxon>Embryophyta</taxon>
        <taxon>Tracheophyta</taxon>
        <taxon>Spermatophyta</taxon>
        <taxon>Magnoliopsida</taxon>
        <taxon>eudicotyledons</taxon>
        <taxon>Gunneridae</taxon>
        <taxon>Pentapetalae</taxon>
        <taxon>rosids</taxon>
        <taxon>fabids</taxon>
        <taxon>Fabales</taxon>
        <taxon>Fabaceae</taxon>
        <taxon>Papilionoideae</taxon>
        <taxon>50 kb inversion clade</taxon>
        <taxon>NPAAA clade</taxon>
        <taxon>indigoferoid/millettioid clade</taxon>
        <taxon>Phaseoleae</taxon>
        <taxon>Phaseolus</taxon>
    </lineage>
</organism>
<evidence type="ECO:0000313" key="3">
    <source>
        <dbReference type="Proteomes" id="UP001374584"/>
    </source>
</evidence>
<accession>A0AAN9LB53</accession>
<protein>
    <submittedName>
        <fullName evidence="2">Uncharacterized protein</fullName>
    </submittedName>
</protein>
<feature type="region of interest" description="Disordered" evidence="1">
    <location>
        <begin position="1"/>
        <end position="24"/>
    </location>
</feature>
<proteinExistence type="predicted"/>
<gene>
    <name evidence="2" type="ORF">VNO80_29540</name>
</gene>
<reference evidence="2 3" key="1">
    <citation type="submission" date="2024-01" db="EMBL/GenBank/DDBJ databases">
        <title>The genomes of 5 underutilized Papilionoideae crops provide insights into root nodulation and disease resistanc.</title>
        <authorList>
            <person name="Jiang F."/>
        </authorList>
    </citation>
    <scope>NUCLEOTIDE SEQUENCE [LARGE SCALE GENOMIC DNA]</scope>
    <source>
        <strain evidence="2">JINMINGXINNONG_FW02</strain>
        <tissue evidence="2">Leaves</tissue>
    </source>
</reference>
<feature type="region of interest" description="Disordered" evidence="1">
    <location>
        <begin position="59"/>
        <end position="87"/>
    </location>
</feature>
<feature type="compositionally biased region" description="Basic and acidic residues" evidence="1">
    <location>
        <begin position="74"/>
        <end position="83"/>
    </location>
</feature>